<dbReference type="AlphaFoldDB" id="A0A235F6K4"/>
<accession>A0A235F6K4</accession>
<evidence type="ECO:0000313" key="2">
    <source>
        <dbReference type="Proteomes" id="UP000215059"/>
    </source>
</evidence>
<keyword evidence="2" id="KW-1185">Reference proteome</keyword>
<comment type="caution">
    <text evidence="1">The sequence shown here is derived from an EMBL/GenBank/DDBJ whole genome shotgun (WGS) entry which is preliminary data.</text>
</comment>
<organism evidence="1 2">
    <name type="scientific">Fictibacillus aquaticus</name>
    <dbReference type="NCBI Taxonomy" id="2021314"/>
    <lineage>
        <taxon>Bacteria</taxon>
        <taxon>Bacillati</taxon>
        <taxon>Bacillota</taxon>
        <taxon>Bacilli</taxon>
        <taxon>Bacillales</taxon>
        <taxon>Fictibacillaceae</taxon>
        <taxon>Fictibacillus</taxon>
    </lineage>
</organism>
<gene>
    <name evidence="1" type="ORF">CGZ90_14995</name>
</gene>
<dbReference type="RefSeq" id="WP_094253348.1">
    <property type="nucleotide sequence ID" value="NZ_JBHLXL010000001.1"/>
</dbReference>
<sequence>MSVCPLCNLLHTAAIRCPECGSETEDKGKVSDFYDDYSPYMEIDGLKLEDGFPADERDRQCPHIFYCHSCQQEVLFFINEWD</sequence>
<evidence type="ECO:0000313" key="1">
    <source>
        <dbReference type="EMBL" id="OYD56859.1"/>
    </source>
</evidence>
<protein>
    <submittedName>
        <fullName evidence="1">Uncharacterized protein</fullName>
    </submittedName>
</protein>
<dbReference type="Proteomes" id="UP000215059">
    <property type="component" value="Unassembled WGS sequence"/>
</dbReference>
<dbReference type="EMBL" id="NOII01000010">
    <property type="protein sequence ID" value="OYD56859.1"/>
    <property type="molecule type" value="Genomic_DNA"/>
</dbReference>
<reference evidence="1 2" key="1">
    <citation type="submission" date="2017-07" db="EMBL/GenBank/DDBJ databases">
        <title>Fictibacillus sp. nov. GDSW-R2A3 Genome sequencing and assembly.</title>
        <authorList>
            <person name="Mayilraj S."/>
        </authorList>
    </citation>
    <scope>NUCLEOTIDE SEQUENCE [LARGE SCALE GENOMIC DNA]</scope>
    <source>
        <strain evidence="1 2">GDSW-R2A3</strain>
    </source>
</reference>
<name>A0A235F6K4_9BACL</name>
<dbReference type="OrthoDB" id="1683552at2"/>
<proteinExistence type="predicted"/>